<dbReference type="AlphaFoldDB" id="A0A401JFG2"/>
<dbReference type="Gene3D" id="3.40.50.12780">
    <property type="entry name" value="N-terminal domain of ligase-like"/>
    <property type="match status" value="1"/>
</dbReference>
<dbReference type="EMBL" id="BGOW01000017">
    <property type="protein sequence ID" value="GBL46348.1"/>
    <property type="molecule type" value="Genomic_DNA"/>
</dbReference>
<dbReference type="InterPro" id="IPR045851">
    <property type="entry name" value="AMP-bd_C_sf"/>
</dbReference>
<dbReference type="PANTHER" id="PTHR43201">
    <property type="entry name" value="ACYL-COA SYNTHETASE"/>
    <property type="match status" value="1"/>
</dbReference>
<dbReference type="PROSITE" id="PS00455">
    <property type="entry name" value="AMP_BINDING"/>
    <property type="match status" value="1"/>
</dbReference>
<dbReference type="GO" id="GO:0006631">
    <property type="term" value="P:fatty acid metabolic process"/>
    <property type="evidence" value="ECO:0007669"/>
    <property type="project" value="TreeGrafter"/>
</dbReference>
<name>A0A401JFG2_9PROT</name>
<dbReference type="Gene3D" id="3.30.300.30">
    <property type="match status" value="1"/>
</dbReference>
<feature type="domain" description="AMP-dependent synthetase/ligase" evidence="2">
    <location>
        <begin position="30"/>
        <end position="382"/>
    </location>
</feature>
<comment type="similarity">
    <text evidence="1">Belongs to the ATP-dependent AMP-binding enzyme family.</text>
</comment>
<dbReference type="SUPFAM" id="SSF56801">
    <property type="entry name" value="Acetyl-CoA synthetase-like"/>
    <property type="match status" value="1"/>
</dbReference>
<accession>A0A401JFG2</accession>
<dbReference type="Proteomes" id="UP000286806">
    <property type="component" value="Unassembled WGS sequence"/>
</dbReference>
<dbReference type="OrthoDB" id="9766486at2"/>
<comment type="caution">
    <text evidence="3">The sequence shown here is derived from an EMBL/GenBank/DDBJ whole genome shotgun (WGS) entry which is preliminary data.</text>
</comment>
<organism evidence="3 4">
    <name type="scientific">Sulfuriferula multivorans</name>
    <dbReference type="NCBI Taxonomy" id="1559896"/>
    <lineage>
        <taxon>Bacteria</taxon>
        <taxon>Pseudomonadati</taxon>
        <taxon>Pseudomonadota</taxon>
        <taxon>Betaproteobacteria</taxon>
        <taxon>Nitrosomonadales</taxon>
        <taxon>Sulfuricellaceae</taxon>
        <taxon>Sulfuriferula</taxon>
    </lineage>
</organism>
<dbReference type="InterPro" id="IPR000873">
    <property type="entry name" value="AMP-dep_synth/lig_dom"/>
</dbReference>
<sequence>MAAAAQVKFVEPGATESLYTRFLDTLTRFGRERQALEDIRQPRYSYGELLKLTLALGRLVSKITAPEEHVGVLMPNLASTVGLVLGMNAFRRVPAMLNYTSGVQNLLDACVAAQVKTVITSRQFLKTAELEQQAAVLGEQVRLVYLEDMRAGFGWLDKAWLMGYAMLFPARAARPGNADSQAVVLFTSGSEGKPKGVVLSNRALLANVDQICAAINFSADEKFFNALPIFHSFGLTAGVLLPLLTGVSNRLYTTPLHYKQIPEMIRESGSTVLFGTSTFFGNYAKYATAEDFRSLRIVVAGAEKLAESVREAWRSKFGIELIEGYGATETAPVLAVNPLADNHPGSVGHLLPGVEARVVPIPGIHRGGVLHVRGPNLMLGYYRVEHPGVLEPPASEVGSGWYNTGDVVDIDHDGFVHIVGRIKRFAKVAGEMISLETVEAIAGQAEPDFQHGAATVQDEQRGEAIVLFTTAPGLSRERLLEAARSMGMPEIAVPRRFEYLESLPVLGTGKVDYVLLQVLARGI</sequence>
<dbReference type="RefSeq" id="WP_124705121.1">
    <property type="nucleotide sequence ID" value="NZ_BGOW01000017.1"/>
</dbReference>
<evidence type="ECO:0000313" key="3">
    <source>
        <dbReference type="EMBL" id="GBL46348.1"/>
    </source>
</evidence>
<keyword evidence="3" id="KW-0808">Transferase</keyword>
<dbReference type="GO" id="GO:0016746">
    <property type="term" value="F:acyltransferase activity"/>
    <property type="evidence" value="ECO:0007669"/>
    <property type="project" value="UniProtKB-KW"/>
</dbReference>
<keyword evidence="3" id="KW-0012">Acyltransferase</keyword>
<reference evidence="3 4" key="1">
    <citation type="journal article" date="2019" name="Front. Microbiol.">
        <title>Genomes of Neutrophilic Sulfur-Oxidizing Chemolithoautotrophs Representing 9 Proteobacterial Species From 8 Genera.</title>
        <authorList>
            <person name="Watanabe T."/>
            <person name="Kojima H."/>
            <person name="Umezawa K."/>
            <person name="Hori C."/>
            <person name="Takasuka T.E."/>
            <person name="Kato Y."/>
            <person name="Fukui M."/>
        </authorList>
    </citation>
    <scope>NUCLEOTIDE SEQUENCE [LARGE SCALE GENOMIC DNA]</scope>
    <source>
        <strain evidence="3 4">TTN</strain>
    </source>
</reference>
<evidence type="ECO:0000256" key="1">
    <source>
        <dbReference type="ARBA" id="ARBA00006432"/>
    </source>
</evidence>
<dbReference type="GO" id="GO:0031956">
    <property type="term" value="F:medium-chain fatty acid-CoA ligase activity"/>
    <property type="evidence" value="ECO:0007669"/>
    <property type="project" value="TreeGrafter"/>
</dbReference>
<dbReference type="Pfam" id="PF00501">
    <property type="entry name" value="AMP-binding"/>
    <property type="match status" value="1"/>
</dbReference>
<gene>
    <name evidence="3" type="ORF">SFMTTN_2161</name>
</gene>
<dbReference type="PANTHER" id="PTHR43201:SF8">
    <property type="entry name" value="ACYL-COA SYNTHETASE FAMILY MEMBER 3"/>
    <property type="match status" value="1"/>
</dbReference>
<keyword evidence="4" id="KW-1185">Reference proteome</keyword>
<protein>
    <submittedName>
        <fullName evidence="3">2-acylglycerophosphoethanolamine acyltransferase</fullName>
    </submittedName>
</protein>
<dbReference type="InterPro" id="IPR020845">
    <property type="entry name" value="AMP-binding_CS"/>
</dbReference>
<proteinExistence type="inferred from homology"/>
<evidence type="ECO:0000259" key="2">
    <source>
        <dbReference type="Pfam" id="PF00501"/>
    </source>
</evidence>
<evidence type="ECO:0000313" key="4">
    <source>
        <dbReference type="Proteomes" id="UP000286806"/>
    </source>
</evidence>
<dbReference type="InterPro" id="IPR042099">
    <property type="entry name" value="ANL_N_sf"/>
</dbReference>